<proteinExistence type="inferred from homology"/>
<dbReference type="SUPFAM" id="SSF51316">
    <property type="entry name" value="Mss4-like"/>
    <property type="match status" value="1"/>
</dbReference>
<comment type="similarity">
    <text evidence="1">Belongs to the Gfa family.</text>
</comment>
<feature type="domain" description="CENP-V/GFA" evidence="5">
    <location>
        <begin position="8"/>
        <end position="119"/>
    </location>
</feature>
<comment type="caution">
    <text evidence="6">The sequence shown here is derived from an EMBL/GenBank/DDBJ whole genome shotgun (WGS) entry which is preliminary data.</text>
</comment>
<dbReference type="InterPro" id="IPR006913">
    <property type="entry name" value="CENP-V/GFA"/>
</dbReference>
<organism evidence="6 7">
    <name type="scientific">Devosia nitrariae</name>
    <dbReference type="NCBI Taxonomy" id="2071872"/>
    <lineage>
        <taxon>Bacteria</taxon>
        <taxon>Pseudomonadati</taxon>
        <taxon>Pseudomonadota</taxon>
        <taxon>Alphaproteobacteria</taxon>
        <taxon>Hyphomicrobiales</taxon>
        <taxon>Devosiaceae</taxon>
        <taxon>Devosia</taxon>
    </lineage>
</organism>
<evidence type="ECO:0000256" key="1">
    <source>
        <dbReference type="ARBA" id="ARBA00005495"/>
    </source>
</evidence>
<dbReference type="Gene3D" id="3.90.1590.10">
    <property type="entry name" value="glutathione-dependent formaldehyde- activating enzyme (gfa)"/>
    <property type="match status" value="1"/>
</dbReference>
<dbReference type="InterPro" id="IPR011057">
    <property type="entry name" value="Mss4-like_sf"/>
</dbReference>
<dbReference type="PROSITE" id="PS51891">
    <property type="entry name" value="CENP_V_GFA"/>
    <property type="match status" value="1"/>
</dbReference>
<keyword evidence="4" id="KW-0456">Lyase</keyword>
<keyword evidence="2" id="KW-0479">Metal-binding</keyword>
<dbReference type="Pfam" id="PF04828">
    <property type="entry name" value="GFA"/>
    <property type="match status" value="1"/>
</dbReference>
<sequence length="158" mass="17546">MQLPDFPLGGGCQCGRVRYELMAPPLSVYACHCKDCQRFSGAAWSMSMPVRRETLRHLQGGLRAFDKPADSGRTVRMLACAVCGTNMWNEPLSSPDIFVVRAGTLDDIDWIEPVGNIWTQSRAAWVEIDPALINFPGQPPSREPLYEAWTHKTGAPRA</sequence>
<dbReference type="EMBL" id="BSNS01000008">
    <property type="protein sequence ID" value="GLQ54608.1"/>
    <property type="molecule type" value="Genomic_DNA"/>
</dbReference>
<evidence type="ECO:0000256" key="3">
    <source>
        <dbReference type="ARBA" id="ARBA00022833"/>
    </source>
</evidence>
<dbReference type="PANTHER" id="PTHR33337">
    <property type="entry name" value="GFA DOMAIN-CONTAINING PROTEIN"/>
    <property type="match status" value="1"/>
</dbReference>
<dbReference type="Proteomes" id="UP001156691">
    <property type="component" value="Unassembled WGS sequence"/>
</dbReference>
<evidence type="ECO:0000313" key="6">
    <source>
        <dbReference type="EMBL" id="GLQ54608.1"/>
    </source>
</evidence>
<evidence type="ECO:0000259" key="5">
    <source>
        <dbReference type="PROSITE" id="PS51891"/>
    </source>
</evidence>
<evidence type="ECO:0000256" key="4">
    <source>
        <dbReference type="ARBA" id="ARBA00023239"/>
    </source>
</evidence>
<name>A0ABQ5W4E1_9HYPH</name>
<keyword evidence="3" id="KW-0862">Zinc</keyword>
<evidence type="ECO:0000313" key="7">
    <source>
        <dbReference type="Proteomes" id="UP001156691"/>
    </source>
</evidence>
<dbReference type="PANTHER" id="PTHR33337:SF40">
    <property type="entry name" value="CENP-V_GFA DOMAIN-CONTAINING PROTEIN-RELATED"/>
    <property type="match status" value="1"/>
</dbReference>
<gene>
    <name evidence="6" type="ORF">GCM10010862_18670</name>
</gene>
<dbReference type="RefSeq" id="WP_284340058.1">
    <property type="nucleotide sequence ID" value="NZ_BSNS01000008.1"/>
</dbReference>
<accession>A0ABQ5W4E1</accession>
<keyword evidence="7" id="KW-1185">Reference proteome</keyword>
<protein>
    <recommendedName>
        <fullName evidence="5">CENP-V/GFA domain-containing protein</fullName>
    </recommendedName>
</protein>
<reference evidence="7" key="1">
    <citation type="journal article" date="2019" name="Int. J. Syst. Evol. Microbiol.">
        <title>The Global Catalogue of Microorganisms (GCM) 10K type strain sequencing project: providing services to taxonomists for standard genome sequencing and annotation.</title>
        <authorList>
            <consortium name="The Broad Institute Genomics Platform"/>
            <consortium name="The Broad Institute Genome Sequencing Center for Infectious Disease"/>
            <person name="Wu L."/>
            <person name="Ma J."/>
        </authorList>
    </citation>
    <scope>NUCLEOTIDE SEQUENCE [LARGE SCALE GENOMIC DNA]</scope>
    <source>
        <strain evidence="7">NBRC 112416</strain>
    </source>
</reference>
<evidence type="ECO:0000256" key="2">
    <source>
        <dbReference type="ARBA" id="ARBA00022723"/>
    </source>
</evidence>